<dbReference type="EMBL" id="VTEZ01000004">
    <property type="protein sequence ID" value="TYS84729.1"/>
    <property type="molecule type" value="Genomic_DNA"/>
</dbReference>
<dbReference type="GO" id="GO:0003746">
    <property type="term" value="F:translation elongation factor activity"/>
    <property type="evidence" value="ECO:0007669"/>
    <property type="project" value="UniProtKB-KW"/>
</dbReference>
<evidence type="ECO:0000313" key="3">
    <source>
        <dbReference type="EMBL" id="TYS84729.1"/>
    </source>
</evidence>
<name>A0A5D4UV20_9BACI</name>
<evidence type="ECO:0000313" key="4">
    <source>
        <dbReference type="Proteomes" id="UP000324269"/>
    </source>
</evidence>
<dbReference type="Pfam" id="PF16571">
    <property type="entry name" value="FBP_C"/>
    <property type="match status" value="1"/>
</dbReference>
<dbReference type="InterPro" id="IPR038344">
    <property type="entry name" value="EF-G_N_sf"/>
</dbReference>
<keyword evidence="3" id="KW-0251">Elongation factor</keyword>
<dbReference type="Gene3D" id="1.20.1280.250">
    <property type="match status" value="1"/>
</dbReference>
<dbReference type="RefSeq" id="WP_148969158.1">
    <property type="nucleotide sequence ID" value="NZ_JBNIKW010000003.1"/>
</dbReference>
<keyword evidence="3" id="KW-0648">Protein biosynthesis</keyword>
<dbReference type="AlphaFoldDB" id="A0A5D4UV20"/>
<sequence length="212" mass="24202">MEPFIRNDQYNFITYQTQVLINGYSTVNDLGVLQALKGLVKDKVTNLFDELSQAQLHILDPIGNIRDSDQAEDYLIGLKPYVIPFPTVSEASLKKLFPKVKKLKSPDWGNIDFRDLSYLGWNDYGQERKYIVAMHEGKLKGFKGTFKSSSKKGICTICNTFGSIGFYMSESKTSSQGTFVKKGNYVCQDSHECNEKLKDKEKLDDFIQRINH</sequence>
<gene>
    <name evidence="3" type="ORF">FZC85_15325</name>
</gene>
<accession>A0A5D4UV20</accession>
<dbReference type="InterPro" id="IPR010841">
    <property type="entry name" value="EF-G-binding_N"/>
</dbReference>
<dbReference type="CDD" id="cd16342">
    <property type="entry name" value="FusC_FusB"/>
    <property type="match status" value="1"/>
</dbReference>
<protein>
    <submittedName>
        <fullName evidence="3">Elongation factor G-binding protein</fullName>
    </submittedName>
</protein>
<dbReference type="Pfam" id="PF07299">
    <property type="entry name" value="EF-G-binding_N"/>
    <property type="match status" value="1"/>
</dbReference>
<dbReference type="InterPro" id="IPR032330">
    <property type="entry name" value="EF-G-binding_C"/>
</dbReference>
<evidence type="ECO:0000259" key="2">
    <source>
        <dbReference type="Pfam" id="PF16571"/>
    </source>
</evidence>
<feature type="domain" description="Elongation factor G-binding protein C-terminal treble-clef zinc-finger" evidence="2">
    <location>
        <begin position="100"/>
        <end position="204"/>
    </location>
</feature>
<dbReference type="Proteomes" id="UP000324269">
    <property type="component" value="Unassembled WGS sequence"/>
</dbReference>
<feature type="domain" description="Elongation factor G-binding protein N-terminal" evidence="1">
    <location>
        <begin position="4"/>
        <end position="86"/>
    </location>
</feature>
<evidence type="ECO:0000259" key="1">
    <source>
        <dbReference type="Pfam" id="PF07299"/>
    </source>
</evidence>
<organism evidence="3 4">
    <name type="scientific">Rossellomorea aquimaris</name>
    <dbReference type="NCBI Taxonomy" id="189382"/>
    <lineage>
        <taxon>Bacteria</taxon>
        <taxon>Bacillati</taxon>
        <taxon>Bacillota</taxon>
        <taxon>Bacilli</taxon>
        <taxon>Bacillales</taxon>
        <taxon>Bacillaceae</taxon>
        <taxon>Rossellomorea</taxon>
    </lineage>
</organism>
<proteinExistence type="predicted"/>
<dbReference type="OrthoDB" id="1891078at2"/>
<reference evidence="3 4" key="1">
    <citation type="submission" date="2019-08" db="EMBL/GenBank/DDBJ databases">
        <title>Bacillus genomes from the desert of Cuatro Cienegas, Coahuila.</title>
        <authorList>
            <person name="Olmedo-Alvarez G."/>
        </authorList>
    </citation>
    <scope>NUCLEOTIDE SEQUENCE [LARGE SCALE GENOMIC DNA]</scope>
    <source>
        <strain evidence="3 4">CH87b_3T</strain>
    </source>
</reference>
<comment type="caution">
    <text evidence="3">The sequence shown here is derived from an EMBL/GenBank/DDBJ whole genome shotgun (WGS) entry which is preliminary data.</text>
</comment>